<keyword evidence="1 3" id="KW-0732">Signal</keyword>
<evidence type="ECO:0000256" key="1">
    <source>
        <dbReference type="ARBA" id="ARBA00022729"/>
    </source>
</evidence>
<protein>
    <submittedName>
        <fullName evidence="4">Internalin, putative</fullName>
    </submittedName>
</protein>
<evidence type="ECO:0000313" key="5">
    <source>
        <dbReference type="Proteomes" id="UP000064967"/>
    </source>
</evidence>
<dbReference type="GO" id="GO:0005509">
    <property type="term" value="F:calcium ion binding"/>
    <property type="evidence" value="ECO:0007669"/>
    <property type="project" value="InterPro"/>
</dbReference>
<dbReference type="AlphaFoldDB" id="A0A0K1PX25"/>
<feature type="chain" id="PRO_5005466162" evidence="3">
    <location>
        <begin position="30"/>
        <end position="611"/>
    </location>
</feature>
<gene>
    <name evidence="4" type="ORF">AKJ09_04742</name>
</gene>
<name>A0A0K1PX25_9BACT</name>
<dbReference type="OrthoDB" id="5491934at2"/>
<dbReference type="InterPro" id="IPR003367">
    <property type="entry name" value="Thrombospondin_3-like_rpt"/>
</dbReference>
<evidence type="ECO:0000313" key="4">
    <source>
        <dbReference type="EMBL" id="AKU98078.1"/>
    </source>
</evidence>
<evidence type="ECO:0000256" key="2">
    <source>
        <dbReference type="ARBA" id="ARBA00022837"/>
    </source>
</evidence>
<dbReference type="GO" id="GO:0007155">
    <property type="term" value="P:cell adhesion"/>
    <property type="evidence" value="ECO:0007669"/>
    <property type="project" value="InterPro"/>
</dbReference>
<dbReference type="EMBL" id="CP012333">
    <property type="protein sequence ID" value="AKU98078.1"/>
    <property type="molecule type" value="Genomic_DNA"/>
</dbReference>
<dbReference type="Gene3D" id="4.10.1080.10">
    <property type="entry name" value="TSP type-3 repeat"/>
    <property type="match status" value="2"/>
</dbReference>
<dbReference type="STRING" id="1391654.AKJ09_04742"/>
<keyword evidence="2" id="KW-0106">Calcium</keyword>
<accession>A0A0K1PX25</accession>
<dbReference type="Pfam" id="PF02412">
    <property type="entry name" value="TSP_3"/>
    <property type="match status" value="3"/>
</dbReference>
<reference evidence="4 5" key="1">
    <citation type="submission" date="2015-08" db="EMBL/GenBank/DDBJ databases">
        <authorList>
            <person name="Babu N.S."/>
            <person name="Beckwith C.J."/>
            <person name="Beseler K.G."/>
            <person name="Brison A."/>
            <person name="Carone J.V."/>
            <person name="Caskin T.P."/>
            <person name="Diamond M."/>
            <person name="Durham M.E."/>
            <person name="Foxe J.M."/>
            <person name="Go M."/>
            <person name="Henderson B.A."/>
            <person name="Jones I.B."/>
            <person name="McGettigan J.A."/>
            <person name="Micheletti S.J."/>
            <person name="Nasrallah M.E."/>
            <person name="Ortiz D."/>
            <person name="Piller C.R."/>
            <person name="Privatt S.R."/>
            <person name="Schneider S.L."/>
            <person name="Sharp S."/>
            <person name="Smith T.C."/>
            <person name="Stanton J.D."/>
            <person name="Ullery H.E."/>
            <person name="Wilson R.J."/>
            <person name="Serrano M.G."/>
            <person name="Buck G."/>
            <person name="Lee V."/>
            <person name="Wang Y."/>
            <person name="Carvalho R."/>
            <person name="Voegtly L."/>
            <person name="Shi R."/>
            <person name="Duckworth R."/>
            <person name="Johnson A."/>
            <person name="Loviza R."/>
            <person name="Walstead R."/>
            <person name="Shah Z."/>
            <person name="Kiflezghi M."/>
            <person name="Wade K."/>
            <person name="Ball S.L."/>
            <person name="Bradley K.W."/>
            <person name="Asai D.J."/>
            <person name="Bowman C.A."/>
            <person name="Russell D.A."/>
            <person name="Pope W.H."/>
            <person name="Jacobs-Sera D."/>
            <person name="Hendrix R.W."/>
            <person name="Hatfull G.F."/>
        </authorList>
    </citation>
    <scope>NUCLEOTIDE SEQUENCE [LARGE SCALE GENOMIC DNA]</scope>
    <source>
        <strain evidence="4 5">DSM 27648</strain>
    </source>
</reference>
<dbReference type="PANTHER" id="PTHR10199">
    <property type="entry name" value="THROMBOSPONDIN"/>
    <property type="match status" value="1"/>
</dbReference>
<evidence type="ECO:0000256" key="3">
    <source>
        <dbReference type="SAM" id="SignalP"/>
    </source>
</evidence>
<dbReference type="SUPFAM" id="SSF103647">
    <property type="entry name" value="TSP type-3 repeat"/>
    <property type="match status" value="1"/>
</dbReference>
<proteinExistence type="predicted"/>
<dbReference type="KEGG" id="llu:AKJ09_04742"/>
<keyword evidence="5" id="KW-1185">Reference proteome</keyword>
<dbReference type="Proteomes" id="UP000064967">
    <property type="component" value="Chromosome"/>
</dbReference>
<organism evidence="4 5">
    <name type="scientific">Labilithrix luteola</name>
    <dbReference type="NCBI Taxonomy" id="1391654"/>
    <lineage>
        <taxon>Bacteria</taxon>
        <taxon>Pseudomonadati</taxon>
        <taxon>Myxococcota</taxon>
        <taxon>Polyangia</taxon>
        <taxon>Polyangiales</taxon>
        <taxon>Labilitrichaceae</taxon>
        <taxon>Labilithrix</taxon>
    </lineage>
</organism>
<sequence>MAHSIRALFAVSAVSWAALTLTSAGEAQAEGQTPSIDARTWRPSTDPNASLVIEPAITPGPGVVSIGAYTHYSLQPVTLRRAGTDDVAFRPVSHVFGVDPVVNLGIGQRLAIGATLPVLLYQTGSSDLPPTVSNESQVPHTTIGDLGLTVKGTLIRNEGGGFGLAGLGLVSLPTGNKSSFAGEGAVTASVRVLAEYTLLVAAVQASIGYKLRTEHRTWPAQEVGGYRFGDEIPWTFGLGFRPGVLGVDPGNRQRWEVAMHGWLPAGPVGPFGTGDPGSAALSPLMISASDRIELGHYRDTYLLFGADFGLNQAVGVPIVRAIASIGWAPREHDMDHDGVKDDVDGCPEIPEDKDGFEDSDGCPDIDNDEDGILDKEDACPNVPGVESKDPKKNGCPIPDQDNDGIEDSVDACPQVKGVASDDPKKNGCPEEKVVAPVVPEKKCDRWSDPVTTGCPNPDRDGDTFDNEVDKCPDQAEVWNGITDEDGCPDEGGTPLVTIDAKRNIRLSKPIKIVGTAEDPEVDPASLPIVHALAAQLNQHRNWTLAVGAKPGAGDATKAQLDALGRSFAVVREVASLSHRDGVAETVGWDAVKKLAQADGNLGFLILVNPTP</sequence>
<dbReference type="PANTHER" id="PTHR10199:SF119">
    <property type="entry name" value="RE20510P"/>
    <property type="match status" value="1"/>
</dbReference>
<feature type="signal peptide" evidence="3">
    <location>
        <begin position="1"/>
        <end position="29"/>
    </location>
</feature>
<dbReference type="InterPro" id="IPR028974">
    <property type="entry name" value="TSP_type-3_rpt"/>
</dbReference>
<dbReference type="RefSeq" id="WP_146649112.1">
    <property type="nucleotide sequence ID" value="NZ_CP012333.1"/>
</dbReference>